<feature type="domain" description="Fibronectin type-III" evidence="6">
    <location>
        <begin position="56"/>
        <end position="149"/>
    </location>
</feature>
<dbReference type="EMBL" id="BOML01000013">
    <property type="protein sequence ID" value="GIE00008.1"/>
    <property type="molecule type" value="Genomic_DNA"/>
</dbReference>
<feature type="region of interest" description="Disordered" evidence="4">
    <location>
        <begin position="239"/>
        <end position="260"/>
    </location>
</feature>
<dbReference type="SMART" id="SM00060">
    <property type="entry name" value="FN3"/>
    <property type="match status" value="2"/>
</dbReference>
<dbReference type="InterPro" id="IPR013783">
    <property type="entry name" value="Ig-like_fold"/>
</dbReference>
<feature type="compositionally biased region" description="Low complexity" evidence="4">
    <location>
        <begin position="239"/>
        <end position="252"/>
    </location>
</feature>
<dbReference type="Gene3D" id="2.60.40.290">
    <property type="match status" value="1"/>
</dbReference>
<evidence type="ECO:0000313" key="9">
    <source>
        <dbReference type="Proteomes" id="UP000637628"/>
    </source>
</evidence>
<dbReference type="Proteomes" id="UP000637628">
    <property type="component" value="Unassembled WGS sequence"/>
</dbReference>
<keyword evidence="3" id="KW-0624">Polysaccharide degradation</keyword>
<dbReference type="InterPro" id="IPR036116">
    <property type="entry name" value="FN3_sf"/>
</dbReference>
<feature type="compositionally biased region" description="Low complexity" evidence="4">
    <location>
        <begin position="32"/>
        <end position="52"/>
    </location>
</feature>
<accession>A0ABQ3YQZ4</accession>
<evidence type="ECO:0000256" key="1">
    <source>
        <dbReference type="ARBA" id="ARBA00023277"/>
    </source>
</evidence>
<dbReference type="InterPro" id="IPR003961">
    <property type="entry name" value="FN3_dom"/>
</dbReference>
<dbReference type="InterPro" id="IPR008965">
    <property type="entry name" value="CBM2/CBM3_carb-bd_dom_sf"/>
</dbReference>
<evidence type="ECO:0000256" key="2">
    <source>
        <dbReference type="ARBA" id="ARBA00023295"/>
    </source>
</evidence>
<feature type="domain" description="CBM2" evidence="7">
    <location>
        <begin position="255"/>
        <end position="365"/>
    </location>
</feature>
<keyword evidence="1" id="KW-0119">Carbohydrate metabolism</keyword>
<dbReference type="PROSITE" id="PS51318">
    <property type="entry name" value="TAT"/>
    <property type="match status" value="1"/>
</dbReference>
<keyword evidence="9" id="KW-1185">Reference proteome</keyword>
<keyword evidence="5" id="KW-0732">Signal</keyword>
<evidence type="ECO:0000256" key="4">
    <source>
        <dbReference type="SAM" id="MobiDB-lite"/>
    </source>
</evidence>
<evidence type="ECO:0000256" key="3">
    <source>
        <dbReference type="ARBA" id="ARBA00023326"/>
    </source>
</evidence>
<organism evidence="8 9">
    <name type="scientific">Paractinoplanes durhamensis</name>
    <dbReference type="NCBI Taxonomy" id="113563"/>
    <lineage>
        <taxon>Bacteria</taxon>
        <taxon>Bacillati</taxon>
        <taxon>Actinomycetota</taxon>
        <taxon>Actinomycetes</taxon>
        <taxon>Micromonosporales</taxon>
        <taxon>Micromonosporaceae</taxon>
        <taxon>Paractinoplanes</taxon>
    </lineage>
</organism>
<comment type="caution">
    <text evidence="8">The sequence shown here is derived from an EMBL/GenBank/DDBJ whole genome shotgun (WGS) entry which is preliminary data.</text>
</comment>
<protein>
    <submittedName>
        <fullName evidence="8">Uncharacterized protein</fullName>
    </submittedName>
</protein>
<feature type="domain" description="Fibronectin type-III" evidence="6">
    <location>
        <begin position="160"/>
        <end position="253"/>
    </location>
</feature>
<feature type="region of interest" description="Disordered" evidence="4">
    <location>
        <begin position="32"/>
        <end position="56"/>
    </location>
</feature>
<dbReference type="SUPFAM" id="SSF49384">
    <property type="entry name" value="Carbohydrate-binding domain"/>
    <property type="match status" value="1"/>
</dbReference>
<feature type="signal peptide" evidence="5">
    <location>
        <begin position="1"/>
        <end position="32"/>
    </location>
</feature>
<dbReference type="InterPro" id="IPR006311">
    <property type="entry name" value="TAT_signal"/>
</dbReference>
<evidence type="ECO:0000259" key="7">
    <source>
        <dbReference type="PROSITE" id="PS51173"/>
    </source>
</evidence>
<reference evidence="8 9" key="1">
    <citation type="submission" date="2021-01" db="EMBL/GenBank/DDBJ databases">
        <title>Whole genome shotgun sequence of Actinoplanes durhamensis NBRC 14914.</title>
        <authorList>
            <person name="Komaki H."/>
            <person name="Tamura T."/>
        </authorList>
    </citation>
    <scope>NUCLEOTIDE SEQUENCE [LARGE SCALE GENOMIC DNA]</scope>
    <source>
        <strain evidence="8 9">NBRC 14914</strain>
    </source>
</reference>
<gene>
    <name evidence="8" type="ORF">Adu01nite_13580</name>
</gene>
<dbReference type="RefSeq" id="WP_203725666.1">
    <property type="nucleotide sequence ID" value="NZ_BAAATX010000015.1"/>
</dbReference>
<dbReference type="CDD" id="cd00063">
    <property type="entry name" value="FN3"/>
    <property type="match status" value="2"/>
</dbReference>
<dbReference type="InterPro" id="IPR012291">
    <property type="entry name" value="CBM2_carb-bd_dom_sf"/>
</dbReference>
<dbReference type="Pfam" id="PF00553">
    <property type="entry name" value="CBM_2"/>
    <property type="match status" value="1"/>
</dbReference>
<dbReference type="PROSITE" id="PS51173">
    <property type="entry name" value="CBM2"/>
    <property type="match status" value="1"/>
</dbReference>
<dbReference type="Pfam" id="PF00041">
    <property type="entry name" value="fn3"/>
    <property type="match status" value="1"/>
</dbReference>
<name>A0ABQ3YQZ4_9ACTN</name>
<dbReference type="Gene3D" id="2.60.40.10">
    <property type="entry name" value="Immunoglobulins"/>
    <property type="match status" value="2"/>
</dbReference>
<keyword evidence="2" id="KW-0326">Glycosidase</keyword>
<evidence type="ECO:0000256" key="5">
    <source>
        <dbReference type="SAM" id="SignalP"/>
    </source>
</evidence>
<dbReference type="InterPro" id="IPR001919">
    <property type="entry name" value="CBD2"/>
</dbReference>
<dbReference type="SUPFAM" id="SSF49265">
    <property type="entry name" value="Fibronectin type III"/>
    <property type="match status" value="2"/>
</dbReference>
<feature type="chain" id="PRO_5045198318" evidence="5">
    <location>
        <begin position="33"/>
        <end position="365"/>
    </location>
</feature>
<evidence type="ECO:0000313" key="8">
    <source>
        <dbReference type="EMBL" id="GIE00008.1"/>
    </source>
</evidence>
<sequence>MSHSRPRTLAAATLLAAAVLAAGVALASGANAAPTPTTAPTATVPTPGTSPSLPNAPTDLHVTAVTTGSVTLAWTAPAVTSAAIEGYNISYTQAFNDIYWLQQVGNVTTVTITGNISATKQYSFGVSARDILGHTGLGSNRVTVVTPASDTASDQTPPSAPGNLQVTAADSSGASLAWTASTDNVGVTGYHVYRFDGLYISTLVGSTSGTAITVPLPTAAIGSWYVRALDAAGNLSATSNTANVPVTTTTPPTTTPPPAPSCRVTYHNGSQWAGGFVADVAVANLTATPIDGWTLVLTLGGDQKVTQAWNATASQTGNVVTLTAAGWNRLIPAGSSVSAGLLGSWQTSNAPPTQAVLNGTPCQLA</sequence>
<keyword evidence="2" id="KW-0378">Hydrolase</keyword>
<dbReference type="SMART" id="SM00637">
    <property type="entry name" value="CBD_II"/>
    <property type="match status" value="1"/>
</dbReference>
<proteinExistence type="predicted"/>
<dbReference type="PROSITE" id="PS50853">
    <property type="entry name" value="FN3"/>
    <property type="match status" value="2"/>
</dbReference>
<evidence type="ECO:0000259" key="6">
    <source>
        <dbReference type="PROSITE" id="PS50853"/>
    </source>
</evidence>